<reference evidence="8 9" key="1">
    <citation type="submission" date="2023-04" db="EMBL/GenBank/DDBJ databases">
        <title>Genome of Basidiobolus ranarum AG-B5.</title>
        <authorList>
            <person name="Stajich J.E."/>
            <person name="Carter-House D."/>
            <person name="Gryganskyi A."/>
        </authorList>
    </citation>
    <scope>NUCLEOTIDE SEQUENCE [LARGE SCALE GENOMIC DNA]</scope>
    <source>
        <strain evidence="8 9">AG-B5</strain>
    </source>
</reference>
<evidence type="ECO:0000256" key="3">
    <source>
        <dbReference type="ARBA" id="ARBA00022723"/>
    </source>
</evidence>
<keyword evidence="3 7" id="KW-0479">Metal-binding</keyword>
<keyword evidence="5 7" id="KW-0408">Iron</keyword>
<evidence type="ECO:0000256" key="7">
    <source>
        <dbReference type="RuleBase" id="RU000461"/>
    </source>
</evidence>
<evidence type="ECO:0000256" key="5">
    <source>
        <dbReference type="ARBA" id="ARBA00023004"/>
    </source>
</evidence>
<dbReference type="InterPro" id="IPR002401">
    <property type="entry name" value="Cyt_P450_E_grp-I"/>
</dbReference>
<proteinExistence type="inferred from homology"/>
<keyword evidence="2 7" id="KW-0349">Heme</keyword>
<dbReference type="InterPro" id="IPR050196">
    <property type="entry name" value="Cytochrome_P450_Monoox"/>
</dbReference>
<organism evidence="8 9">
    <name type="scientific">Basidiobolus ranarum</name>
    <dbReference type="NCBI Taxonomy" id="34480"/>
    <lineage>
        <taxon>Eukaryota</taxon>
        <taxon>Fungi</taxon>
        <taxon>Fungi incertae sedis</taxon>
        <taxon>Zoopagomycota</taxon>
        <taxon>Entomophthoromycotina</taxon>
        <taxon>Basidiobolomycetes</taxon>
        <taxon>Basidiobolales</taxon>
        <taxon>Basidiobolaceae</taxon>
        <taxon>Basidiobolus</taxon>
    </lineage>
</organism>
<keyword evidence="6 7" id="KW-0503">Monooxygenase</keyword>
<dbReference type="InterPro" id="IPR017972">
    <property type="entry name" value="Cyt_P450_CS"/>
</dbReference>
<gene>
    <name evidence="8" type="ORF">K7432_008035</name>
</gene>
<accession>A0ABR2VZ72</accession>
<dbReference type="InterPro" id="IPR036396">
    <property type="entry name" value="Cyt_P450_sf"/>
</dbReference>
<protein>
    <recommendedName>
        <fullName evidence="10">Cytochrome P450</fullName>
    </recommendedName>
</protein>
<evidence type="ECO:0000256" key="2">
    <source>
        <dbReference type="ARBA" id="ARBA00022617"/>
    </source>
</evidence>
<dbReference type="InterPro" id="IPR001128">
    <property type="entry name" value="Cyt_P450"/>
</dbReference>
<dbReference type="Proteomes" id="UP001479436">
    <property type="component" value="Unassembled WGS sequence"/>
</dbReference>
<evidence type="ECO:0000313" key="8">
    <source>
        <dbReference type="EMBL" id="KAK9711100.1"/>
    </source>
</evidence>
<keyword evidence="9" id="KW-1185">Reference proteome</keyword>
<dbReference type="PANTHER" id="PTHR24291:SF50">
    <property type="entry name" value="BIFUNCTIONAL ALBAFLAVENONE MONOOXYGENASE_TERPENE SYNTHASE"/>
    <property type="match status" value="1"/>
</dbReference>
<dbReference type="SUPFAM" id="SSF48264">
    <property type="entry name" value="Cytochrome P450"/>
    <property type="match status" value="1"/>
</dbReference>
<dbReference type="Pfam" id="PF00067">
    <property type="entry name" value="p450"/>
    <property type="match status" value="1"/>
</dbReference>
<keyword evidence="4 7" id="KW-0560">Oxidoreductase</keyword>
<evidence type="ECO:0008006" key="10">
    <source>
        <dbReference type="Google" id="ProtNLM"/>
    </source>
</evidence>
<comment type="similarity">
    <text evidence="1 7">Belongs to the cytochrome P450 family.</text>
</comment>
<comment type="caution">
    <text evidence="8">The sequence shown here is derived from an EMBL/GenBank/DDBJ whole genome shotgun (WGS) entry which is preliminary data.</text>
</comment>
<evidence type="ECO:0000313" key="9">
    <source>
        <dbReference type="Proteomes" id="UP001479436"/>
    </source>
</evidence>
<evidence type="ECO:0000256" key="1">
    <source>
        <dbReference type="ARBA" id="ARBA00010617"/>
    </source>
</evidence>
<dbReference type="PROSITE" id="PS00086">
    <property type="entry name" value="CYTOCHROME_P450"/>
    <property type="match status" value="1"/>
</dbReference>
<evidence type="ECO:0000256" key="6">
    <source>
        <dbReference type="ARBA" id="ARBA00023033"/>
    </source>
</evidence>
<evidence type="ECO:0000256" key="4">
    <source>
        <dbReference type="ARBA" id="ARBA00023002"/>
    </source>
</evidence>
<name>A0ABR2VZ72_9FUNG</name>
<dbReference type="Gene3D" id="1.10.630.10">
    <property type="entry name" value="Cytochrome P450"/>
    <property type="match status" value="1"/>
</dbReference>
<dbReference type="PRINTS" id="PR00385">
    <property type="entry name" value="P450"/>
</dbReference>
<dbReference type="PRINTS" id="PR00463">
    <property type="entry name" value="EP450I"/>
</dbReference>
<dbReference type="PANTHER" id="PTHR24291">
    <property type="entry name" value="CYTOCHROME P450 FAMILY 4"/>
    <property type="match status" value="1"/>
</dbReference>
<dbReference type="EMBL" id="JASJQH010007303">
    <property type="protein sequence ID" value="KAK9711100.1"/>
    <property type="molecule type" value="Genomic_DNA"/>
</dbReference>
<sequence length="494" mass="56468">MSALLLTFAAIIVVPAYLIYNWVKVPPHLKDVPGLSVWTVLSGLLSKKGFSVTLREHLGPVLEEHKMAKVFSGAMWVVFVLDPEDCKHICLQTETFPKFQPSEARRNTSGFKFFGQNIVNTIGDEWKKHRKVANPAFRRPWATKLFADSVYNLFDVIDENLGKAQDAHNLMQRMTLDVLGQGLFDYDFHALQDHEGQRVTLYNDVMKGLFDPFRAFFPFLSKLPLPKNLRFKRLTEEFNALLYSILDDKQKSYQKKVEDGTFDERSTDLLTLMIKSTHEDQILTNEELRSDLLVFFIAGHDTTANSLASALCYLAMYPECQEKARKEALAVLGDDPRTYPTLEQQAKELPYINAIMREAMRLVPPVPSLGARESTKPVEFKGKVFPAGTKFAPHIYQMQRSEKYWSEPEVFKPERFLTEDNVTSYSWLPFGGGSRQCIGMNFSLMEQRISLSMLLIKHRWVLPKDSVHSDGVLKICSFGLLAPESSELCFELLK</sequence>